<dbReference type="Pfam" id="PF01927">
    <property type="entry name" value="Mut7-C"/>
    <property type="match status" value="1"/>
</dbReference>
<sequence length="484" mass="54597">MWCRRLLSPQAHEVIAFSCHEDKRRLHLAGLLDADAEDLKWLDVQRRFDRSGSPPSLQAVVAGALGCWMDKRLQTSDWDTRPLSAEQKVYAALDASVLLRLYGCQPSPRFWQLAAPHPRPATDVDAPEDAKDRWHQYRRHASRKRQRIFTGGAREQNADLCFLLPSNLTRLMRKMRGLGLDTEIMKEGAARAELVEQAEMDDRIILFYKAKNPLPARVAHRTYILESTTPDEQLRDVIETFDVVVDSDCLCGRCVQCNAWDWQLVGREAVRGNPQVAEKTLESFDEFWVCGGCGKIYWEGKMFVQALGHFRGFMPDTKAEASQSLQPTSRSHPEDQLAMRSQEFEALGWSSYRVRAAMVRNGWWSTERALDNEAEEPADEKSSAALDTPAPATSGYSGARTALPRLRALPGPAVSRSMPARPSRASGSKEGLLLPRGCRLLNAWRSQPAAPGCHFRERSWQSGLANFELMQVWRMVPLVSDCLC</sequence>
<name>A0A812XIY0_SYMPI</name>
<feature type="region of interest" description="Disordered" evidence="1">
    <location>
        <begin position="410"/>
        <end position="429"/>
    </location>
</feature>
<evidence type="ECO:0000259" key="3">
    <source>
        <dbReference type="Pfam" id="PF01927"/>
    </source>
</evidence>
<feature type="compositionally biased region" description="Low complexity" evidence="1">
    <location>
        <begin position="412"/>
        <end position="428"/>
    </location>
</feature>
<dbReference type="InterPro" id="IPR012337">
    <property type="entry name" value="RNaseH-like_sf"/>
</dbReference>
<protein>
    <submittedName>
        <fullName evidence="4">EXD3 protein</fullName>
    </submittedName>
</protein>
<accession>A0A812XIY0</accession>
<dbReference type="EMBL" id="CAJNIZ010045804">
    <property type="protein sequence ID" value="CAE7730322.1"/>
    <property type="molecule type" value="Genomic_DNA"/>
</dbReference>
<dbReference type="InterPro" id="IPR002782">
    <property type="entry name" value="Mut7-C_RNAse_dom"/>
</dbReference>
<evidence type="ECO:0000259" key="2">
    <source>
        <dbReference type="Pfam" id="PF01612"/>
    </source>
</evidence>
<dbReference type="Proteomes" id="UP000649617">
    <property type="component" value="Unassembled WGS sequence"/>
</dbReference>
<dbReference type="AlphaFoldDB" id="A0A812XIY0"/>
<dbReference type="InterPro" id="IPR036397">
    <property type="entry name" value="RNaseH_sf"/>
</dbReference>
<organism evidence="4 5">
    <name type="scientific">Symbiodinium pilosum</name>
    <name type="common">Dinoflagellate</name>
    <dbReference type="NCBI Taxonomy" id="2952"/>
    <lineage>
        <taxon>Eukaryota</taxon>
        <taxon>Sar</taxon>
        <taxon>Alveolata</taxon>
        <taxon>Dinophyceae</taxon>
        <taxon>Suessiales</taxon>
        <taxon>Symbiodiniaceae</taxon>
        <taxon>Symbiodinium</taxon>
    </lineage>
</organism>
<feature type="region of interest" description="Disordered" evidence="1">
    <location>
        <begin position="371"/>
        <end position="401"/>
    </location>
</feature>
<dbReference type="PANTHER" id="PTHR47765">
    <property type="entry name" value="3'-5' EXONUCLEASE DOMAIN-CONTAINING PROTEIN"/>
    <property type="match status" value="1"/>
</dbReference>
<feature type="domain" description="3'-5' exonuclease" evidence="2">
    <location>
        <begin position="5"/>
        <end position="102"/>
    </location>
</feature>
<dbReference type="Gene3D" id="3.30.420.10">
    <property type="entry name" value="Ribonuclease H-like superfamily/Ribonuclease H"/>
    <property type="match status" value="1"/>
</dbReference>
<dbReference type="OrthoDB" id="445447at2759"/>
<reference evidence="4" key="1">
    <citation type="submission" date="2021-02" db="EMBL/GenBank/DDBJ databases">
        <authorList>
            <person name="Dougan E. K."/>
            <person name="Rhodes N."/>
            <person name="Thang M."/>
            <person name="Chan C."/>
        </authorList>
    </citation>
    <scope>NUCLEOTIDE SEQUENCE</scope>
</reference>
<dbReference type="Pfam" id="PF01612">
    <property type="entry name" value="DNA_pol_A_exo1"/>
    <property type="match status" value="1"/>
</dbReference>
<gene>
    <name evidence="4" type="primary">EXD3</name>
    <name evidence="4" type="ORF">SPIL2461_LOCUS20944</name>
</gene>
<evidence type="ECO:0000313" key="4">
    <source>
        <dbReference type="EMBL" id="CAE7730322.1"/>
    </source>
</evidence>
<dbReference type="GO" id="GO:0003676">
    <property type="term" value="F:nucleic acid binding"/>
    <property type="evidence" value="ECO:0007669"/>
    <property type="project" value="InterPro"/>
</dbReference>
<evidence type="ECO:0000256" key="1">
    <source>
        <dbReference type="SAM" id="MobiDB-lite"/>
    </source>
</evidence>
<dbReference type="PANTHER" id="PTHR47765:SF2">
    <property type="entry name" value="EXONUCLEASE MUT-7 HOMOLOG"/>
    <property type="match status" value="1"/>
</dbReference>
<feature type="domain" description="Mut7-C RNAse" evidence="3">
    <location>
        <begin position="162"/>
        <end position="303"/>
    </location>
</feature>
<keyword evidence="5" id="KW-1185">Reference proteome</keyword>
<dbReference type="GO" id="GO:0008408">
    <property type="term" value="F:3'-5' exonuclease activity"/>
    <property type="evidence" value="ECO:0007669"/>
    <property type="project" value="InterPro"/>
</dbReference>
<dbReference type="InterPro" id="IPR052408">
    <property type="entry name" value="Exonuclease_MUT-7-like"/>
</dbReference>
<proteinExistence type="predicted"/>
<dbReference type="SUPFAM" id="SSF53098">
    <property type="entry name" value="Ribonuclease H-like"/>
    <property type="match status" value="1"/>
</dbReference>
<comment type="caution">
    <text evidence="4">The sequence shown here is derived from an EMBL/GenBank/DDBJ whole genome shotgun (WGS) entry which is preliminary data.</text>
</comment>
<dbReference type="GO" id="GO:0006139">
    <property type="term" value="P:nucleobase-containing compound metabolic process"/>
    <property type="evidence" value="ECO:0007669"/>
    <property type="project" value="InterPro"/>
</dbReference>
<evidence type="ECO:0000313" key="5">
    <source>
        <dbReference type="Proteomes" id="UP000649617"/>
    </source>
</evidence>
<dbReference type="InterPro" id="IPR002562">
    <property type="entry name" value="3'-5'_exonuclease_dom"/>
</dbReference>